<organism evidence="1 2">
    <name type="scientific">Trichonephila inaurata madagascariensis</name>
    <dbReference type="NCBI Taxonomy" id="2747483"/>
    <lineage>
        <taxon>Eukaryota</taxon>
        <taxon>Metazoa</taxon>
        <taxon>Ecdysozoa</taxon>
        <taxon>Arthropoda</taxon>
        <taxon>Chelicerata</taxon>
        <taxon>Arachnida</taxon>
        <taxon>Araneae</taxon>
        <taxon>Araneomorphae</taxon>
        <taxon>Entelegynae</taxon>
        <taxon>Araneoidea</taxon>
        <taxon>Nephilidae</taxon>
        <taxon>Trichonephila</taxon>
        <taxon>Trichonephila inaurata</taxon>
    </lineage>
</organism>
<name>A0A8X6JBL4_9ARAC</name>
<dbReference type="OrthoDB" id="6421597at2759"/>
<dbReference type="InterPro" id="IPR008042">
    <property type="entry name" value="Retrotrans_Pao"/>
</dbReference>
<protein>
    <submittedName>
        <fullName evidence="1">Uncharacterized protein</fullName>
    </submittedName>
</protein>
<proteinExistence type="predicted"/>
<evidence type="ECO:0000313" key="2">
    <source>
        <dbReference type="Proteomes" id="UP000886998"/>
    </source>
</evidence>
<dbReference type="AlphaFoldDB" id="A0A8X6JBL4"/>
<gene>
    <name evidence="1" type="primary">AVEN_105482_1</name>
    <name evidence="1" type="ORF">TNIN_149971</name>
</gene>
<dbReference type="Proteomes" id="UP000886998">
    <property type="component" value="Unassembled WGS sequence"/>
</dbReference>
<sequence>MKEGAFELRCWASNDSKEDQDMQMVLGLSWDVVSDELSCKLPSNLDCTQERPVTKRVLLSVINSVYDPIGFTAPALLLPKLLMQEAWRGKIGWDEVLPVELEHKYRLWEKTMHLMSKCTIPRRFFAENYDDFTLHIFTDASAYAYATCAFLRCEFKGQVTVKLIAAKARLAPMKKSTIPRLELLGAALGARLVETVHSILRTASKTYFWDLTNIDDWRHVPGEVNPADLLKSKWWEGPGWLYSDEESWPCSEVSETPYEAFLERRKTVVTNLATGNEVRFGDRFLYFSSYKKILRMTAYVLRFCNNIKRNSKLVNSLLM</sequence>
<evidence type="ECO:0000313" key="1">
    <source>
        <dbReference type="EMBL" id="GFS55620.1"/>
    </source>
</evidence>
<dbReference type="Pfam" id="PF05380">
    <property type="entry name" value="Peptidase_A17"/>
    <property type="match status" value="1"/>
</dbReference>
<dbReference type="EMBL" id="BMAV01027036">
    <property type="protein sequence ID" value="GFS55620.1"/>
    <property type="molecule type" value="Genomic_DNA"/>
</dbReference>
<accession>A0A8X6JBL4</accession>
<reference evidence="1" key="1">
    <citation type="submission" date="2020-08" db="EMBL/GenBank/DDBJ databases">
        <title>Multicomponent nature underlies the extraordinary mechanical properties of spider dragline silk.</title>
        <authorList>
            <person name="Kono N."/>
            <person name="Nakamura H."/>
            <person name="Mori M."/>
            <person name="Yoshida Y."/>
            <person name="Ohtoshi R."/>
            <person name="Malay A.D."/>
            <person name="Moran D.A.P."/>
            <person name="Tomita M."/>
            <person name="Numata K."/>
            <person name="Arakawa K."/>
        </authorList>
    </citation>
    <scope>NUCLEOTIDE SEQUENCE</scope>
</reference>
<comment type="caution">
    <text evidence="1">The sequence shown here is derived from an EMBL/GenBank/DDBJ whole genome shotgun (WGS) entry which is preliminary data.</text>
</comment>
<keyword evidence="2" id="KW-1185">Reference proteome</keyword>
<dbReference type="PANTHER" id="PTHR47331">
    <property type="entry name" value="PHD-TYPE DOMAIN-CONTAINING PROTEIN"/>
    <property type="match status" value="1"/>
</dbReference>